<feature type="domain" description="RNA polymerase sigma-70 region 2" evidence="5">
    <location>
        <begin position="24"/>
        <end position="89"/>
    </location>
</feature>
<keyword evidence="2" id="KW-0805">Transcription regulation</keyword>
<dbReference type="GO" id="GO:0003677">
    <property type="term" value="F:DNA binding"/>
    <property type="evidence" value="ECO:0007669"/>
    <property type="project" value="InterPro"/>
</dbReference>
<name>A0A917MSB4_9BACT</name>
<evidence type="ECO:0000259" key="6">
    <source>
        <dbReference type="Pfam" id="PF08281"/>
    </source>
</evidence>
<dbReference type="GO" id="GO:0016987">
    <property type="term" value="F:sigma factor activity"/>
    <property type="evidence" value="ECO:0007669"/>
    <property type="project" value="UniProtKB-KW"/>
</dbReference>
<dbReference type="SUPFAM" id="SSF88946">
    <property type="entry name" value="Sigma2 domain of RNA polymerase sigma factors"/>
    <property type="match status" value="1"/>
</dbReference>
<dbReference type="PANTHER" id="PTHR43133">
    <property type="entry name" value="RNA POLYMERASE ECF-TYPE SIGMA FACTO"/>
    <property type="match status" value="1"/>
</dbReference>
<keyword evidence="4" id="KW-0804">Transcription</keyword>
<dbReference type="GO" id="GO:0000428">
    <property type="term" value="C:DNA-directed RNA polymerase complex"/>
    <property type="evidence" value="ECO:0007669"/>
    <property type="project" value="UniProtKB-KW"/>
</dbReference>
<dbReference type="EMBL" id="BMIB01000001">
    <property type="protein sequence ID" value="GGH61171.1"/>
    <property type="molecule type" value="Genomic_DNA"/>
</dbReference>
<reference evidence="7" key="1">
    <citation type="journal article" date="2014" name="Int. J. Syst. Evol. Microbiol.">
        <title>Complete genome sequence of Corynebacterium casei LMG S-19264T (=DSM 44701T), isolated from a smear-ripened cheese.</title>
        <authorList>
            <consortium name="US DOE Joint Genome Institute (JGI-PGF)"/>
            <person name="Walter F."/>
            <person name="Albersmeier A."/>
            <person name="Kalinowski J."/>
            <person name="Ruckert C."/>
        </authorList>
    </citation>
    <scope>NUCLEOTIDE SEQUENCE</scope>
    <source>
        <strain evidence="7">CGMCC 1.15290</strain>
    </source>
</reference>
<dbReference type="InterPro" id="IPR036388">
    <property type="entry name" value="WH-like_DNA-bd_sf"/>
</dbReference>
<dbReference type="InterPro" id="IPR007627">
    <property type="entry name" value="RNA_pol_sigma70_r2"/>
</dbReference>
<dbReference type="AlphaFoldDB" id="A0A917MSB4"/>
<dbReference type="Pfam" id="PF04542">
    <property type="entry name" value="Sigma70_r2"/>
    <property type="match status" value="1"/>
</dbReference>
<dbReference type="RefSeq" id="WP_188950859.1">
    <property type="nucleotide sequence ID" value="NZ_BMIB01000001.1"/>
</dbReference>
<accession>A0A917MSB4</accession>
<dbReference type="SUPFAM" id="SSF88659">
    <property type="entry name" value="Sigma3 and sigma4 domains of RNA polymerase sigma factors"/>
    <property type="match status" value="1"/>
</dbReference>
<dbReference type="PANTHER" id="PTHR43133:SF46">
    <property type="entry name" value="RNA POLYMERASE SIGMA-70 FACTOR ECF SUBFAMILY"/>
    <property type="match status" value="1"/>
</dbReference>
<gene>
    <name evidence="7" type="primary">rpoE</name>
    <name evidence="7" type="ORF">GCM10011379_09880</name>
</gene>
<dbReference type="InterPro" id="IPR013325">
    <property type="entry name" value="RNA_pol_sigma_r2"/>
</dbReference>
<proteinExistence type="inferred from homology"/>
<keyword evidence="8" id="KW-1185">Reference proteome</keyword>
<dbReference type="GO" id="GO:0006352">
    <property type="term" value="P:DNA-templated transcription initiation"/>
    <property type="evidence" value="ECO:0007669"/>
    <property type="project" value="InterPro"/>
</dbReference>
<comment type="caution">
    <text evidence="7">The sequence shown here is derived from an EMBL/GenBank/DDBJ whole genome shotgun (WGS) entry which is preliminary data.</text>
</comment>
<feature type="domain" description="RNA polymerase sigma factor 70 region 4 type 2" evidence="6">
    <location>
        <begin position="121"/>
        <end position="171"/>
    </location>
</feature>
<evidence type="ECO:0000256" key="1">
    <source>
        <dbReference type="ARBA" id="ARBA00010641"/>
    </source>
</evidence>
<dbReference type="InterPro" id="IPR039425">
    <property type="entry name" value="RNA_pol_sigma-70-like"/>
</dbReference>
<dbReference type="InterPro" id="IPR013249">
    <property type="entry name" value="RNA_pol_sigma70_r4_t2"/>
</dbReference>
<keyword evidence="3" id="KW-0731">Sigma factor</keyword>
<dbReference type="InterPro" id="IPR013324">
    <property type="entry name" value="RNA_pol_sigma_r3/r4-like"/>
</dbReference>
<evidence type="ECO:0000256" key="3">
    <source>
        <dbReference type="ARBA" id="ARBA00023082"/>
    </source>
</evidence>
<dbReference type="Gene3D" id="1.10.10.10">
    <property type="entry name" value="Winged helix-like DNA-binding domain superfamily/Winged helix DNA-binding domain"/>
    <property type="match status" value="1"/>
</dbReference>
<evidence type="ECO:0000256" key="4">
    <source>
        <dbReference type="ARBA" id="ARBA00023163"/>
    </source>
</evidence>
<reference evidence="7" key="2">
    <citation type="submission" date="2020-09" db="EMBL/GenBank/DDBJ databases">
        <authorList>
            <person name="Sun Q."/>
            <person name="Zhou Y."/>
        </authorList>
    </citation>
    <scope>NUCLEOTIDE SEQUENCE</scope>
    <source>
        <strain evidence="7">CGMCC 1.15290</strain>
    </source>
</reference>
<dbReference type="Gene3D" id="1.10.1740.10">
    <property type="match status" value="1"/>
</dbReference>
<dbReference type="NCBIfam" id="TIGR02937">
    <property type="entry name" value="sigma70-ECF"/>
    <property type="match status" value="1"/>
</dbReference>
<organism evidence="7 8">
    <name type="scientific">Filimonas zeae</name>
    <dbReference type="NCBI Taxonomy" id="1737353"/>
    <lineage>
        <taxon>Bacteria</taxon>
        <taxon>Pseudomonadati</taxon>
        <taxon>Bacteroidota</taxon>
        <taxon>Chitinophagia</taxon>
        <taxon>Chitinophagales</taxon>
        <taxon>Chitinophagaceae</taxon>
        <taxon>Filimonas</taxon>
    </lineage>
</organism>
<evidence type="ECO:0000256" key="2">
    <source>
        <dbReference type="ARBA" id="ARBA00023015"/>
    </source>
</evidence>
<evidence type="ECO:0000313" key="8">
    <source>
        <dbReference type="Proteomes" id="UP000627292"/>
    </source>
</evidence>
<comment type="similarity">
    <text evidence="1">Belongs to the sigma-70 factor family. ECF subfamily.</text>
</comment>
<sequence>MKEAEEHYILQQLAGGSNEAFNELVERYWNNIYAQALAWLKSPQAAQDVTQDVFTIVWEKRTHLPAVNNFRSYLFIIARNQLATQFRNRLKQEVEADISYYEEPGLQPEAMYAQRQLSAVIEAGIRQLPHQQQRAYLLSRDEGLSYDEVAEKMQTSKEATKKNIGRALNTLRSYLRANYDALFCIVWQLTAAALEIVINF</sequence>
<evidence type="ECO:0000313" key="7">
    <source>
        <dbReference type="EMBL" id="GGH61171.1"/>
    </source>
</evidence>
<keyword evidence="7" id="KW-0240">DNA-directed RNA polymerase</keyword>
<dbReference type="Pfam" id="PF08281">
    <property type="entry name" value="Sigma70_r4_2"/>
    <property type="match status" value="1"/>
</dbReference>
<protein>
    <submittedName>
        <fullName evidence="7">DNA-directed RNA polymerase sigma-70 factor</fullName>
    </submittedName>
</protein>
<dbReference type="Proteomes" id="UP000627292">
    <property type="component" value="Unassembled WGS sequence"/>
</dbReference>
<dbReference type="InterPro" id="IPR014284">
    <property type="entry name" value="RNA_pol_sigma-70_dom"/>
</dbReference>
<evidence type="ECO:0000259" key="5">
    <source>
        <dbReference type="Pfam" id="PF04542"/>
    </source>
</evidence>